<keyword evidence="2" id="KW-1185">Reference proteome</keyword>
<comment type="caution">
    <text evidence="1">The sequence shown here is derived from an EMBL/GenBank/DDBJ whole genome shotgun (WGS) entry which is preliminary data.</text>
</comment>
<sequence length="378" mass="42559">MQVLYANDQSQGINDRHNGLHAISYFTTNTLNSLEDILGELFKKQLEAGEHTNKDNYEDSSTRRKCSKQQTINSVDIHGQVLYANDQSQGINDRRNGLHAISYFTTNTLNSLEDILGELFKKQLEAGEHTNKDNYEGTTDQKAFQQVCETHGVNVNQGWVQEFDSPGNIKHPILVEDSSTRRKCSKQQTINSVDIHGQVLYANDQSQGINDRHNGLHAISYFTTNTLNSLEDILGELFKKQLEAGEHTNNDNYEGTTDQKAFQQVCETHSVNVDQGWVQEFDSPGNIKHPILVEDSSTRKKCSKQQTINSVDIHGQVNEPILIDDRSTGNKSSKQQTSNTNTLEKNGNQDDKSTTSIRSTPERNVPMTQFINAFKIIV</sequence>
<evidence type="ECO:0000313" key="2">
    <source>
        <dbReference type="Proteomes" id="UP001056120"/>
    </source>
</evidence>
<dbReference type="EMBL" id="CM042032">
    <property type="protein sequence ID" value="KAI3775792.1"/>
    <property type="molecule type" value="Genomic_DNA"/>
</dbReference>
<protein>
    <submittedName>
        <fullName evidence="1">Uncharacterized protein</fullName>
    </submittedName>
</protein>
<evidence type="ECO:0000313" key="1">
    <source>
        <dbReference type="EMBL" id="KAI3775792.1"/>
    </source>
</evidence>
<reference evidence="1 2" key="2">
    <citation type="journal article" date="2022" name="Mol. Ecol. Resour.">
        <title>The genomes of chicory, endive, great burdock and yacon provide insights into Asteraceae paleo-polyploidization history and plant inulin production.</title>
        <authorList>
            <person name="Fan W."/>
            <person name="Wang S."/>
            <person name="Wang H."/>
            <person name="Wang A."/>
            <person name="Jiang F."/>
            <person name="Liu H."/>
            <person name="Zhao H."/>
            <person name="Xu D."/>
            <person name="Zhang Y."/>
        </authorList>
    </citation>
    <scope>NUCLEOTIDE SEQUENCE [LARGE SCALE GENOMIC DNA]</scope>
    <source>
        <strain evidence="2">cv. Yunnan</strain>
        <tissue evidence="1">Leaves</tissue>
    </source>
</reference>
<dbReference type="Proteomes" id="UP001056120">
    <property type="component" value="Linkage Group LG15"/>
</dbReference>
<gene>
    <name evidence="1" type="ORF">L1987_45546</name>
</gene>
<name>A0ACB9FXA6_9ASTR</name>
<accession>A0ACB9FXA6</accession>
<proteinExistence type="predicted"/>
<organism evidence="1 2">
    <name type="scientific">Smallanthus sonchifolius</name>
    <dbReference type="NCBI Taxonomy" id="185202"/>
    <lineage>
        <taxon>Eukaryota</taxon>
        <taxon>Viridiplantae</taxon>
        <taxon>Streptophyta</taxon>
        <taxon>Embryophyta</taxon>
        <taxon>Tracheophyta</taxon>
        <taxon>Spermatophyta</taxon>
        <taxon>Magnoliopsida</taxon>
        <taxon>eudicotyledons</taxon>
        <taxon>Gunneridae</taxon>
        <taxon>Pentapetalae</taxon>
        <taxon>asterids</taxon>
        <taxon>campanulids</taxon>
        <taxon>Asterales</taxon>
        <taxon>Asteraceae</taxon>
        <taxon>Asteroideae</taxon>
        <taxon>Heliantheae alliance</taxon>
        <taxon>Millerieae</taxon>
        <taxon>Smallanthus</taxon>
    </lineage>
</organism>
<reference evidence="2" key="1">
    <citation type="journal article" date="2022" name="Mol. Ecol. Resour.">
        <title>The genomes of chicory, endive, great burdock and yacon provide insights into Asteraceae palaeo-polyploidization history and plant inulin production.</title>
        <authorList>
            <person name="Fan W."/>
            <person name="Wang S."/>
            <person name="Wang H."/>
            <person name="Wang A."/>
            <person name="Jiang F."/>
            <person name="Liu H."/>
            <person name="Zhao H."/>
            <person name="Xu D."/>
            <person name="Zhang Y."/>
        </authorList>
    </citation>
    <scope>NUCLEOTIDE SEQUENCE [LARGE SCALE GENOMIC DNA]</scope>
    <source>
        <strain evidence="2">cv. Yunnan</strain>
    </source>
</reference>